<feature type="transmembrane region" description="Helical" evidence="1">
    <location>
        <begin position="21"/>
        <end position="39"/>
    </location>
</feature>
<name>A0A1G2F4L5_9BACT</name>
<evidence type="ECO:0000256" key="1">
    <source>
        <dbReference type="SAM" id="Phobius"/>
    </source>
</evidence>
<accession>A0A1G2F4L5</accession>
<reference evidence="2 3" key="1">
    <citation type="journal article" date="2016" name="Nat. Commun.">
        <title>Thousands of microbial genomes shed light on interconnected biogeochemical processes in an aquifer system.</title>
        <authorList>
            <person name="Anantharaman K."/>
            <person name="Brown C.T."/>
            <person name="Hug L.A."/>
            <person name="Sharon I."/>
            <person name="Castelle C.J."/>
            <person name="Probst A.J."/>
            <person name="Thomas B.C."/>
            <person name="Singh A."/>
            <person name="Wilkins M.J."/>
            <person name="Karaoz U."/>
            <person name="Brodie E.L."/>
            <person name="Williams K.H."/>
            <person name="Hubbard S.S."/>
            <person name="Banfield J.F."/>
        </authorList>
    </citation>
    <scope>NUCLEOTIDE SEQUENCE [LARGE SCALE GENOMIC DNA]</scope>
</reference>
<evidence type="ECO:0000313" key="3">
    <source>
        <dbReference type="Proteomes" id="UP000176787"/>
    </source>
</evidence>
<gene>
    <name evidence="2" type="ORF">A3H02_00130</name>
</gene>
<keyword evidence="1" id="KW-0812">Transmembrane</keyword>
<dbReference type="EMBL" id="MHMS01000006">
    <property type="protein sequence ID" value="OGZ32538.1"/>
    <property type="molecule type" value="Genomic_DNA"/>
</dbReference>
<proteinExistence type="predicted"/>
<dbReference type="AlphaFoldDB" id="A0A1G2F4L5"/>
<comment type="caution">
    <text evidence="2">The sequence shown here is derived from an EMBL/GenBank/DDBJ whole genome shotgun (WGS) entry which is preliminary data.</text>
</comment>
<keyword evidence="1" id="KW-0472">Membrane</keyword>
<dbReference type="Proteomes" id="UP000176787">
    <property type="component" value="Unassembled WGS sequence"/>
</dbReference>
<organism evidence="2 3">
    <name type="scientific">Candidatus Niyogibacteria bacterium RIFCSPLOWO2_12_FULL_41_13</name>
    <dbReference type="NCBI Taxonomy" id="1801726"/>
    <lineage>
        <taxon>Bacteria</taxon>
        <taxon>Candidatus Niyogiibacteriota</taxon>
    </lineage>
</organism>
<dbReference type="STRING" id="1801726.A3H02_00130"/>
<protein>
    <submittedName>
        <fullName evidence="2">Uncharacterized protein</fullName>
    </submittedName>
</protein>
<sequence>MNTLEEKRRDAFKILKHSLQQIANIAIIVGVVFAFIQVGDYRSRTSADIALKFGEYLDDSPYLNISDALDTEDKTKKVFQPEGPFSVGEIDRYLGTFETLGNLYKRKLIDCETFRVNFAYYIQKAFSNEELRSYINDVDGKGEKWWPNLIFLGDALVYEKNIDCK</sequence>
<keyword evidence="1" id="KW-1133">Transmembrane helix</keyword>
<evidence type="ECO:0000313" key="2">
    <source>
        <dbReference type="EMBL" id="OGZ32538.1"/>
    </source>
</evidence>